<dbReference type="PROSITE" id="PS51257">
    <property type="entry name" value="PROKAR_LIPOPROTEIN"/>
    <property type="match status" value="1"/>
</dbReference>
<proteinExistence type="predicted"/>
<dbReference type="EMBL" id="JAKRRY010000004">
    <property type="protein sequence ID" value="MCW8345454.1"/>
    <property type="molecule type" value="Genomic_DNA"/>
</dbReference>
<evidence type="ECO:0000313" key="1">
    <source>
        <dbReference type="EMBL" id="MCW8345454.1"/>
    </source>
</evidence>
<sequence length="147" mass="15325">MKNSILFITTLGMVTACGGGGGGGDSSGGGTPTPAPVVAERTMEDLSIPDELDYNPVEAYTLSVDASAEVSGRALVSIYTEFASQSTGEVVPVYDSRIASLSLQSGKGSIDFSSAEHVNEFLLEIWTHDGNPPLQKIVSAGNENLVW</sequence>
<evidence type="ECO:0008006" key="3">
    <source>
        <dbReference type="Google" id="ProtNLM"/>
    </source>
</evidence>
<accession>A0A9X3HVN3</accession>
<protein>
    <recommendedName>
        <fullName evidence="3">Lipoprotein</fullName>
    </recommendedName>
</protein>
<dbReference type="AlphaFoldDB" id="A0A9X3HVN3"/>
<evidence type="ECO:0000313" key="2">
    <source>
        <dbReference type="Proteomes" id="UP001155587"/>
    </source>
</evidence>
<keyword evidence="2" id="KW-1185">Reference proteome</keyword>
<gene>
    <name evidence="1" type="ORF">MD535_05335</name>
</gene>
<dbReference type="RefSeq" id="WP_265673893.1">
    <property type="nucleotide sequence ID" value="NZ_JAKRRY010000004.1"/>
</dbReference>
<dbReference type="Proteomes" id="UP001155587">
    <property type="component" value="Unassembled WGS sequence"/>
</dbReference>
<comment type="caution">
    <text evidence="1">The sequence shown here is derived from an EMBL/GenBank/DDBJ whole genome shotgun (WGS) entry which is preliminary data.</text>
</comment>
<reference evidence="1" key="1">
    <citation type="submission" date="2022-02" db="EMBL/GenBank/DDBJ databases">
        <title>Vibrio sp. nov, a new bacterium isolated from seawater.</title>
        <authorList>
            <person name="Yuan Y."/>
        </authorList>
    </citation>
    <scope>NUCLEOTIDE SEQUENCE</scope>
    <source>
        <strain evidence="1">ZSDZ65</strain>
    </source>
</reference>
<organism evidence="1 2">
    <name type="scientific">Vibrio qingdaonensis</name>
    <dbReference type="NCBI Taxonomy" id="2829491"/>
    <lineage>
        <taxon>Bacteria</taxon>
        <taxon>Pseudomonadati</taxon>
        <taxon>Pseudomonadota</taxon>
        <taxon>Gammaproteobacteria</taxon>
        <taxon>Vibrionales</taxon>
        <taxon>Vibrionaceae</taxon>
        <taxon>Vibrio</taxon>
    </lineage>
</organism>
<name>A0A9X3HVN3_9VIBR</name>